<reference evidence="2" key="1">
    <citation type="submission" date="2022-10" db="EMBL/GenBank/DDBJ databases">
        <title>The complete genomes of actinobacterial strains from the NBC collection.</title>
        <authorList>
            <person name="Joergensen T.S."/>
            <person name="Alvarez Arevalo M."/>
            <person name="Sterndorff E.B."/>
            <person name="Faurdal D."/>
            <person name="Vuksanovic O."/>
            <person name="Mourched A.-S."/>
            <person name="Charusanti P."/>
            <person name="Shaw S."/>
            <person name="Blin K."/>
            <person name="Weber T."/>
        </authorList>
    </citation>
    <scope>NUCLEOTIDE SEQUENCE</scope>
    <source>
        <strain evidence="2">NBC_01482</strain>
    </source>
</reference>
<feature type="transmembrane region" description="Helical" evidence="1">
    <location>
        <begin position="67"/>
        <end position="91"/>
    </location>
</feature>
<dbReference type="Pfam" id="PF10823">
    <property type="entry name" value="DUF2568"/>
    <property type="match status" value="1"/>
</dbReference>
<accession>A0ABZ1YKQ0</accession>
<dbReference type="InterPro" id="IPR021214">
    <property type="entry name" value="DUF2568"/>
</dbReference>
<name>A0ABZ1YKQ0_9NOCA</name>
<evidence type="ECO:0000256" key="1">
    <source>
        <dbReference type="SAM" id="Phobius"/>
    </source>
</evidence>
<dbReference type="EMBL" id="CP109441">
    <property type="protein sequence ID" value="WUV43623.1"/>
    <property type="molecule type" value="Genomic_DNA"/>
</dbReference>
<proteinExistence type="predicted"/>
<evidence type="ECO:0000313" key="3">
    <source>
        <dbReference type="Proteomes" id="UP001432062"/>
    </source>
</evidence>
<feature type="transmembrane region" description="Helical" evidence="1">
    <location>
        <begin position="97"/>
        <end position="116"/>
    </location>
</feature>
<dbReference type="Proteomes" id="UP001432062">
    <property type="component" value="Chromosome"/>
</dbReference>
<evidence type="ECO:0000313" key="2">
    <source>
        <dbReference type="EMBL" id="WUV43623.1"/>
    </source>
</evidence>
<dbReference type="RefSeq" id="WP_329406154.1">
    <property type="nucleotide sequence ID" value="NZ_CP109441.1"/>
</dbReference>
<keyword evidence="1" id="KW-0812">Transmembrane</keyword>
<sequence length="129" mass="13854">MSLNPVMLAVRLFLELAAISSFAVCGWRAFDSPWRYVLVVLLPLAAAAAWGTFAVPGDPSRSGNAPVAVDGWVRLLIEIVVLFGGAAAFWLAGLPRWALVFTAVLVVYHAIGYDRITWLLGIGRTGTTP</sequence>
<keyword evidence="1" id="KW-1133">Transmembrane helix</keyword>
<organism evidence="2 3">
    <name type="scientific">Nocardia vinacea</name>
    <dbReference type="NCBI Taxonomy" id="96468"/>
    <lineage>
        <taxon>Bacteria</taxon>
        <taxon>Bacillati</taxon>
        <taxon>Actinomycetota</taxon>
        <taxon>Actinomycetes</taxon>
        <taxon>Mycobacteriales</taxon>
        <taxon>Nocardiaceae</taxon>
        <taxon>Nocardia</taxon>
    </lineage>
</organism>
<feature type="transmembrane region" description="Helical" evidence="1">
    <location>
        <begin position="36"/>
        <end position="55"/>
    </location>
</feature>
<feature type="transmembrane region" description="Helical" evidence="1">
    <location>
        <begin position="12"/>
        <end position="30"/>
    </location>
</feature>
<keyword evidence="3" id="KW-1185">Reference proteome</keyword>
<gene>
    <name evidence="2" type="ORF">OG563_30955</name>
</gene>
<protein>
    <submittedName>
        <fullName evidence="2">YrdB family protein</fullName>
    </submittedName>
</protein>
<keyword evidence="1" id="KW-0472">Membrane</keyword>